<gene>
    <name evidence="11" type="primary">LOC115481774</name>
</gene>
<dbReference type="Proteomes" id="UP000515156">
    <property type="component" value="Chromosome 12"/>
</dbReference>
<dbReference type="KEGG" id="muo:115481774"/>
<reference evidence="11" key="1">
    <citation type="submission" date="2025-08" db="UniProtKB">
        <authorList>
            <consortium name="RefSeq"/>
        </authorList>
    </citation>
    <scope>IDENTIFICATION</scope>
</reference>
<comment type="subunit">
    <text evidence="3">Interacts with coenzyme Q.</text>
</comment>
<dbReference type="PANTHER" id="PTHR12901:SF14">
    <property type="entry name" value="COENZYME Q-BINDING PROTEIN COQ10 HOMOLOG, MITOCHONDRIAL"/>
    <property type="match status" value="1"/>
</dbReference>
<dbReference type="InterPro" id="IPR044996">
    <property type="entry name" value="COQ10-like"/>
</dbReference>
<evidence type="ECO:0000256" key="5">
    <source>
        <dbReference type="ARBA" id="ARBA00022946"/>
    </source>
</evidence>
<keyword evidence="5" id="KW-0809">Transit peptide</keyword>
<dbReference type="GO" id="GO:0005743">
    <property type="term" value="C:mitochondrial inner membrane"/>
    <property type="evidence" value="ECO:0007669"/>
    <property type="project" value="UniProtKB-SubCell"/>
</dbReference>
<dbReference type="InParanoid" id="A0A6P7ZV55"/>
<keyword evidence="6" id="KW-0496">Mitochondrion</keyword>
<feature type="domain" description="Coenzyme Q-binding protein COQ10 START" evidence="9">
    <location>
        <begin position="96"/>
        <end position="224"/>
    </location>
</feature>
<evidence type="ECO:0000256" key="6">
    <source>
        <dbReference type="ARBA" id="ARBA00023128"/>
    </source>
</evidence>
<evidence type="ECO:0000256" key="2">
    <source>
        <dbReference type="ARBA" id="ARBA00006885"/>
    </source>
</evidence>
<comment type="similarity">
    <text evidence="2">Belongs to the COQ10 family.</text>
</comment>
<evidence type="ECO:0000256" key="7">
    <source>
        <dbReference type="ARBA" id="ARBA00023136"/>
    </source>
</evidence>
<evidence type="ECO:0000256" key="4">
    <source>
        <dbReference type="ARBA" id="ARBA00022792"/>
    </source>
</evidence>
<name>A0A6P7ZV55_9AMPH</name>
<organism evidence="10 11">
    <name type="scientific">Microcaecilia unicolor</name>
    <dbReference type="NCBI Taxonomy" id="1415580"/>
    <lineage>
        <taxon>Eukaryota</taxon>
        <taxon>Metazoa</taxon>
        <taxon>Chordata</taxon>
        <taxon>Craniata</taxon>
        <taxon>Vertebrata</taxon>
        <taxon>Euteleostomi</taxon>
        <taxon>Amphibia</taxon>
        <taxon>Gymnophiona</taxon>
        <taxon>Siphonopidae</taxon>
        <taxon>Microcaecilia</taxon>
    </lineage>
</organism>
<dbReference type="Gene3D" id="3.30.530.20">
    <property type="match status" value="1"/>
</dbReference>
<evidence type="ECO:0000256" key="1">
    <source>
        <dbReference type="ARBA" id="ARBA00004443"/>
    </source>
</evidence>
<dbReference type="PANTHER" id="PTHR12901">
    <property type="entry name" value="SPERM PROTEIN HOMOLOG"/>
    <property type="match status" value="1"/>
</dbReference>
<dbReference type="AlphaFoldDB" id="A0A6P7ZV55"/>
<protein>
    <submittedName>
        <fullName evidence="11">Coenzyme Q-binding protein COQ10 homolog B, mitochondrial-like</fullName>
    </submittedName>
</protein>
<sequence>MNSSSRCAASLLRRAVLEAAESQSGVATTLRRRLDRSTQHGVRYLSSCGILATPSTKLPQLSPALVSRQQARSFLNLAAPLMGSKRTEYAEARILGYSIEQMYDVVADVENYKLFVPWCNSSKVLSHSKGITKAELEVGFAPIVERYVSEISVIPRHQIRAVCSDGKLFNHLETIWRFGPGIAGQPNTCTLDFYVSFEFKSLLHSQLATIFFDEVVKQMVTAFEKQAAKIYGPQTVALRTEKRRAARAV</sequence>
<dbReference type="InterPro" id="IPR023393">
    <property type="entry name" value="START-like_dom_sf"/>
</dbReference>
<dbReference type="GO" id="GO:0048039">
    <property type="term" value="F:ubiquinone binding"/>
    <property type="evidence" value="ECO:0007669"/>
    <property type="project" value="InterPro"/>
</dbReference>
<evidence type="ECO:0000259" key="9">
    <source>
        <dbReference type="Pfam" id="PF03364"/>
    </source>
</evidence>
<comment type="function">
    <text evidence="8">Required for the function of coenzyme Q in the respiratory chain. May serve as a chaperone or may be involved in the transport of Q6 from its site of synthesis to the catalytic sites of the respiratory complexes.</text>
</comment>
<keyword evidence="10" id="KW-1185">Reference proteome</keyword>
<evidence type="ECO:0000256" key="8">
    <source>
        <dbReference type="ARBA" id="ARBA00024947"/>
    </source>
</evidence>
<accession>A0A6P7ZV55</accession>
<dbReference type="Pfam" id="PF03364">
    <property type="entry name" value="Polyketide_cyc"/>
    <property type="match status" value="1"/>
</dbReference>
<dbReference type="RefSeq" id="XP_030077015.1">
    <property type="nucleotide sequence ID" value="XM_030221155.1"/>
</dbReference>
<dbReference type="SUPFAM" id="SSF55961">
    <property type="entry name" value="Bet v1-like"/>
    <property type="match status" value="1"/>
</dbReference>
<dbReference type="InterPro" id="IPR005031">
    <property type="entry name" value="COQ10_START"/>
</dbReference>
<evidence type="ECO:0000256" key="3">
    <source>
        <dbReference type="ARBA" id="ARBA00011814"/>
    </source>
</evidence>
<evidence type="ECO:0000313" key="11">
    <source>
        <dbReference type="RefSeq" id="XP_030077015.1"/>
    </source>
</evidence>
<dbReference type="GO" id="GO:0045333">
    <property type="term" value="P:cellular respiration"/>
    <property type="evidence" value="ECO:0007669"/>
    <property type="project" value="InterPro"/>
</dbReference>
<keyword evidence="7" id="KW-0472">Membrane</keyword>
<dbReference type="OrthoDB" id="292693at2759"/>
<comment type="subcellular location">
    <subcellularLocation>
        <location evidence="1">Mitochondrion inner membrane</location>
        <topology evidence="1">Peripheral membrane protein</topology>
        <orientation evidence="1">Matrix side</orientation>
    </subcellularLocation>
</comment>
<keyword evidence="4" id="KW-0999">Mitochondrion inner membrane</keyword>
<dbReference type="GeneID" id="115481774"/>
<proteinExistence type="inferred from homology"/>
<dbReference type="CDD" id="cd07813">
    <property type="entry name" value="COQ10p_like"/>
    <property type="match status" value="1"/>
</dbReference>
<dbReference type="FunFam" id="3.30.530.20:FF:000002">
    <property type="entry name" value="Coenzyme Q-binding protein COQ10 homolog, mitochondrial"/>
    <property type="match status" value="1"/>
</dbReference>
<evidence type="ECO:0000313" key="10">
    <source>
        <dbReference type="Proteomes" id="UP000515156"/>
    </source>
</evidence>